<evidence type="ECO:0000256" key="5">
    <source>
        <dbReference type="ARBA" id="ARBA00022723"/>
    </source>
</evidence>
<dbReference type="InterPro" id="IPR003726">
    <property type="entry name" value="HCY_dom"/>
</dbReference>
<dbReference type="PANTHER" id="PTHR45833:SF1">
    <property type="entry name" value="METHIONINE SYNTHASE"/>
    <property type="match status" value="1"/>
</dbReference>
<evidence type="ECO:0000313" key="9">
    <source>
        <dbReference type="EMBL" id="PNU00041.1"/>
    </source>
</evidence>
<evidence type="ECO:0000256" key="7">
    <source>
        <dbReference type="PROSITE-ProRule" id="PRU00333"/>
    </source>
</evidence>
<evidence type="ECO:0000256" key="2">
    <source>
        <dbReference type="ARBA" id="ARBA00022603"/>
    </source>
</evidence>
<dbReference type="GO" id="GO:0050667">
    <property type="term" value="P:homocysteine metabolic process"/>
    <property type="evidence" value="ECO:0007669"/>
    <property type="project" value="TreeGrafter"/>
</dbReference>
<dbReference type="InterPro" id="IPR050554">
    <property type="entry name" value="Met_Synthase/Corrinoid"/>
</dbReference>
<evidence type="ECO:0000259" key="8">
    <source>
        <dbReference type="PROSITE" id="PS50970"/>
    </source>
</evidence>
<keyword evidence="7" id="KW-0862">Zinc</keyword>
<dbReference type="Gene3D" id="3.20.20.330">
    <property type="entry name" value="Homocysteine-binding-like domain"/>
    <property type="match status" value="1"/>
</dbReference>
<dbReference type="AlphaFoldDB" id="A0A2K2FGU8"/>
<comment type="cofactor">
    <cofactor evidence="7">
        <name>Zn(2+)</name>
        <dbReference type="ChEBI" id="CHEBI:29105"/>
    </cofactor>
</comment>
<reference evidence="9 10" key="1">
    <citation type="submission" date="2017-06" db="EMBL/GenBank/DDBJ databases">
        <title>Investigating the central metabolism of Clostridium thermosuccinogenes.</title>
        <authorList>
            <person name="Koendjbiharie J.G."/>
            <person name="van Kranenburg R."/>
        </authorList>
    </citation>
    <scope>NUCLEOTIDE SEQUENCE [LARGE SCALE GENOMIC DNA]</scope>
    <source>
        <strain evidence="9 10">DSM 5806</strain>
    </source>
</reference>
<keyword evidence="10" id="KW-1185">Reference proteome</keyword>
<dbReference type="GO" id="GO:0046653">
    <property type="term" value="P:tetrahydrofolate metabolic process"/>
    <property type="evidence" value="ECO:0007669"/>
    <property type="project" value="TreeGrafter"/>
</dbReference>
<evidence type="ECO:0000256" key="6">
    <source>
        <dbReference type="ARBA" id="ARBA00023285"/>
    </source>
</evidence>
<dbReference type="SUPFAM" id="SSF51717">
    <property type="entry name" value="Dihydropteroate synthetase-like"/>
    <property type="match status" value="1"/>
</dbReference>
<keyword evidence="5 7" id="KW-0479">Metal-binding</keyword>
<keyword evidence="2 7" id="KW-0489">Methyltransferase</keyword>
<dbReference type="GO" id="GO:0008705">
    <property type="term" value="F:methionine synthase activity"/>
    <property type="evidence" value="ECO:0007669"/>
    <property type="project" value="TreeGrafter"/>
</dbReference>
<dbReference type="InterPro" id="IPR011005">
    <property type="entry name" value="Dihydropteroate_synth-like_sf"/>
</dbReference>
<sequence length="442" mass="47752">MDLKDFLTLAGKKVLIYDGSKGTMLQKFGMSGGECPELWNIEHSDVVKKIYSMYKEAGSDVIQTNTFQGNRLKLEQYSLADKTYELNYEGARLAREVMGKDGFVAASIGPIGKLFEPSGELTFEKAYDLFKEQVRAVADGGVDLINFETFTDIAELRAALLAAKEETDLPVICSVAFEANGRTLMGTDPYTAAVVLKSLGADMIGTNCSLGPEHLLDIVKAMSKAGGIPLAVKPNAGLPETVDGNVVYKETPERFSSLAEEYVKSGVRLIGGCCGTTPDFIKALRERIDGIEVPEIQDRAEKVISSGVKTLSVDGLEPADIGFIDARKDTGLLEELKNADMDAVADRAMDLSCDGYTAVYINIDGAEGDEKLLAQVANTLQSYVREPFILETCNAKALDYALRLYKGKAGVIIPDTGKDNIEELLKTAGKYGSTVLDRGILG</sequence>
<evidence type="ECO:0000256" key="4">
    <source>
        <dbReference type="ARBA" id="ARBA00022691"/>
    </source>
</evidence>
<keyword evidence="3 7" id="KW-0808">Transferase</keyword>
<feature type="binding site" evidence="7">
    <location>
        <position position="274"/>
    </location>
    <ligand>
        <name>Zn(2+)</name>
        <dbReference type="ChEBI" id="CHEBI:29105"/>
    </ligand>
</feature>
<dbReference type="KEGG" id="cthd:CDO33_09125"/>
<evidence type="ECO:0000313" key="10">
    <source>
        <dbReference type="Proteomes" id="UP000236151"/>
    </source>
</evidence>
<dbReference type="OrthoDB" id="9803687at2"/>
<dbReference type="PANTHER" id="PTHR45833">
    <property type="entry name" value="METHIONINE SYNTHASE"/>
    <property type="match status" value="1"/>
</dbReference>
<dbReference type="PROSITE" id="PS50970">
    <property type="entry name" value="HCY"/>
    <property type="match status" value="1"/>
</dbReference>
<gene>
    <name evidence="9" type="ORF">CDQ84_07425</name>
</gene>
<dbReference type="SUPFAM" id="SSF82282">
    <property type="entry name" value="Homocysteine S-methyltransferase"/>
    <property type="match status" value="1"/>
</dbReference>
<dbReference type="Pfam" id="PF02574">
    <property type="entry name" value="S-methyl_trans"/>
    <property type="match status" value="1"/>
</dbReference>
<comment type="caution">
    <text evidence="9">The sequence shown here is derived from an EMBL/GenBank/DDBJ whole genome shotgun (WGS) entry which is preliminary data.</text>
</comment>
<dbReference type="Proteomes" id="UP000236151">
    <property type="component" value="Unassembled WGS sequence"/>
</dbReference>
<organism evidence="9 10">
    <name type="scientific">Clostridium thermosuccinogenes</name>
    <dbReference type="NCBI Taxonomy" id="84032"/>
    <lineage>
        <taxon>Bacteria</taxon>
        <taxon>Bacillati</taxon>
        <taxon>Bacillota</taxon>
        <taxon>Clostridia</taxon>
        <taxon>Eubacteriales</taxon>
        <taxon>Clostridiaceae</taxon>
        <taxon>Clostridium</taxon>
    </lineage>
</organism>
<dbReference type="Gene3D" id="3.20.20.20">
    <property type="entry name" value="Dihydropteroate synthase-like"/>
    <property type="match status" value="1"/>
</dbReference>
<dbReference type="GO" id="GO:0046872">
    <property type="term" value="F:metal ion binding"/>
    <property type="evidence" value="ECO:0007669"/>
    <property type="project" value="UniProtKB-KW"/>
</dbReference>
<dbReference type="GO" id="GO:0005829">
    <property type="term" value="C:cytosol"/>
    <property type="evidence" value="ECO:0007669"/>
    <property type="project" value="TreeGrafter"/>
</dbReference>
<keyword evidence="6" id="KW-0170">Cobalt</keyword>
<proteinExistence type="inferred from homology"/>
<comment type="similarity">
    <text evidence="1">Belongs to the vitamin-B12 dependent methionine synthase family.</text>
</comment>
<feature type="binding site" evidence="7">
    <location>
        <position position="208"/>
    </location>
    <ligand>
        <name>Zn(2+)</name>
        <dbReference type="ChEBI" id="CHEBI:29105"/>
    </ligand>
</feature>
<protein>
    <recommendedName>
        <fullName evidence="8">Hcy-binding domain-containing protein</fullName>
    </recommendedName>
</protein>
<feature type="domain" description="Hcy-binding" evidence="8">
    <location>
        <begin position="3"/>
        <end position="288"/>
    </location>
</feature>
<keyword evidence="4" id="KW-0949">S-adenosyl-L-methionine</keyword>
<feature type="binding site" evidence="7">
    <location>
        <position position="273"/>
    </location>
    <ligand>
        <name>Zn(2+)</name>
        <dbReference type="ChEBI" id="CHEBI:29105"/>
    </ligand>
</feature>
<dbReference type="InterPro" id="IPR036589">
    <property type="entry name" value="HCY_dom_sf"/>
</dbReference>
<dbReference type="EMBL" id="NIOJ01000014">
    <property type="protein sequence ID" value="PNU00041.1"/>
    <property type="molecule type" value="Genomic_DNA"/>
</dbReference>
<dbReference type="GO" id="GO:0032259">
    <property type="term" value="P:methylation"/>
    <property type="evidence" value="ECO:0007669"/>
    <property type="project" value="UniProtKB-KW"/>
</dbReference>
<accession>A0A2K2FGU8</accession>
<name>A0A2K2FGU8_9CLOT</name>
<evidence type="ECO:0000256" key="1">
    <source>
        <dbReference type="ARBA" id="ARBA00010398"/>
    </source>
</evidence>
<evidence type="ECO:0000256" key="3">
    <source>
        <dbReference type="ARBA" id="ARBA00022679"/>
    </source>
</evidence>